<feature type="chain" id="PRO_5028361503" evidence="2">
    <location>
        <begin position="20"/>
        <end position="356"/>
    </location>
</feature>
<dbReference type="Proteomes" id="UP000515697">
    <property type="component" value="Chromosome PVSEL_12"/>
</dbReference>
<dbReference type="InterPro" id="IPR006486">
    <property type="entry name" value="PYST_A"/>
</dbReference>
<dbReference type="InterPro" id="IPR010882">
    <property type="entry name" value="PCEMA1"/>
</dbReference>
<proteinExistence type="predicted"/>
<reference evidence="3 4" key="1">
    <citation type="submission" date="2020-08" db="EMBL/GenBank/DDBJ databases">
        <authorList>
            <person name="Ramaprasad A."/>
        </authorList>
    </citation>
    <scope>NUCLEOTIDE SEQUENCE [LARGE SCALE GENOMIC DNA]</scope>
</reference>
<dbReference type="AlphaFoldDB" id="A0A6V7TB41"/>
<evidence type="ECO:0000256" key="1">
    <source>
        <dbReference type="SAM" id="MobiDB-lite"/>
    </source>
</evidence>
<dbReference type="VEuPathDB" id="PlasmoDB:PVBDA_1400030"/>
<evidence type="ECO:0000313" key="4">
    <source>
        <dbReference type="Proteomes" id="UP000515697"/>
    </source>
</evidence>
<dbReference type="VEuPathDB" id="PlasmoDB:PVLDE_0800120"/>
<feature type="signal peptide" evidence="2">
    <location>
        <begin position="1"/>
        <end position="19"/>
    </location>
</feature>
<protein>
    <submittedName>
        <fullName evidence="3">Fam-a protein</fullName>
    </submittedName>
</protein>
<dbReference type="Pfam" id="PF07418">
    <property type="entry name" value="PCEMA1"/>
    <property type="match status" value="1"/>
</dbReference>
<name>A0A6V7TB41_PLAVN</name>
<dbReference type="VEuPathDB" id="PlasmoDB:PVPCR_0101590"/>
<dbReference type="EMBL" id="LR865433">
    <property type="protein sequence ID" value="CAD2110629.1"/>
    <property type="molecule type" value="Genomic_DNA"/>
</dbReference>
<organism evidence="3 4">
    <name type="scientific">Plasmodium vinckei</name>
    <dbReference type="NCBI Taxonomy" id="5860"/>
    <lineage>
        <taxon>Eukaryota</taxon>
        <taxon>Sar</taxon>
        <taxon>Alveolata</taxon>
        <taxon>Apicomplexa</taxon>
        <taxon>Aconoidasida</taxon>
        <taxon>Haemosporida</taxon>
        <taxon>Plasmodiidae</taxon>
        <taxon>Plasmodium</taxon>
        <taxon>Plasmodium (Vinckeia)</taxon>
    </lineage>
</organism>
<evidence type="ECO:0000256" key="2">
    <source>
        <dbReference type="SAM" id="SignalP"/>
    </source>
</evidence>
<gene>
    <name evidence="3" type="ORF">PVSEL_1204500</name>
</gene>
<dbReference type="NCBIfam" id="TIGR01599">
    <property type="entry name" value="PYST-A"/>
    <property type="match status" value="1"/>
</dbReference>
<evidence type="ECO:0000313" key="3">
    <source>
        <dbReference type="EMBL" id="CAD2110629.1"/>
    </source>
</evidence>
<accession>A0A6V7TB41</accession>
<feature type="compositionally biased region" description="Basic and acidic residues" evidence="1">
    <location>
        <begin position="35"/>
        <end position="47"/>
    </location>
</feature>
<dbReference type="SUPFAM" id="SSF55961">
    <property type="entry name" value="Bet v1-like"/>
    <property type="match status" value="1"/>
</dbReference>
<dbReference type="VEuPathDB" id="PlasmoDB:PVLDE_0700300"/>
<sequence length="356" mass="41281">MKVMPVGLISLIIINIVLANNTSDSESTTNSSSLLEEKTKKTHKTTEESVNVKGNGPYEEDYEENYGDMIKDMFMPLEESYQYRRNNLHKQDDAHPPVSKGPKKQKFTEKRQLRTINENNEIYQKPKDLLCTDPEETKQAIKLMSEAVMHLVYHATNKKGYELCCKFPERQTFFYKKKHDDQTNVGKIQYTINNLNKYDQIINKIWSPDQAIFFNKDSVKIVRVYNPNLVMIQQRYKKKLGSRQKYFYALATKVEISEDATIIVMTSPNINDHNPSAKEYKNTIVESANSFKTDIDSEDDIRNGKLKKVFVNITGYHIEKKDKHIDINYVESIDGHNSICKECIIGAIYNCDFLPT</sequence>
<feature type="region of interest" description="Disordered" evidence="1">
    <location>
        <begin position="23"/>
        <end position="60"/>
    </location>
</feature>
<feature type="compositionally biased region" description="Low complexity" evidence="1">
    <location>
        <begin position="23"/>
        <end position="34"/>
    </location>
</feature>
<feature type="region of interest" description="Disordered" evidence="1">
    <location>
        <begin position="89"/>
        <end position="108"/>
    </location>
</feature>
<keyword evidence="2" id="KW-0732">Signal</keyword>
<dbReference type="VEuPathDB" id="PlasmoDB:PVSEL_1204500"/>
<dbReference type="VEuPathDB" id="PlasmoDB:PVVCY_1100110"/>